<organism evidence="1 2">
    <name type="scientific">Acidisarcina polymorpha</name>
    <dbReference type="NCBI Taxonomy" id="2211140"/>
    <lineage>
        <taxon>Bacteria</taxon>
        <taxon>Pseudomonadati</taxon>
        <taxon>Acidobacteriota</taxon>
        <taxon>Terriglobia</taxon>
        <taxon>Terriglobales</taxon>
        <taxon>Acidobacteriaceae</taxon>
        <taxon>Acidisarcina</taxon>
    </lineage>
</organism>
<name>A0A2Z5G2D1_9BACT</name>
<proteinExistence type="predicted"/>
<dbReference type="AlphaFoldDB" id="A0A2Z5G2D1"/>
<dbReference type="KEGG" id="abas:ACPOL_3399"/>
<sequence length="37" mass="3789">MCVARLGDTPALRSLAAGVLTGHNAAVTHELPSIFKA</sequence>
<gene>
    <name evidence="1" type="ORF">ACPOL_3399</name>
</gene>
<evidence type="ECO:0000313" key="2">
    <source>
        <dbReference type="Proteomes" id="UP000253606"/>
    </source>
</evidence>
<accession>A0A2Z5G2D1</accession>
<evidence type="ECO:0000313" key="1">
    <source>
        <dbReference type="EMBL" id="AXC12686.1"/>
    </source>
</evidence>
<reference evidence="1 2" key="1">
    <citation type="journal article" date="2018" name="Front. Microbiol.">
        <title>Hydrolytic Capabilities as a Key to Environmental Success: Chitinolytic and Cellulolytic Acidobacteria From Acidic Sub-arctic Soils and Boreal Peatlands.</title>
        <authorList>
            <person name="Belova S.E."/>
            <person name="Ravin N.V."/>
            <person name="Pankratov T.A."/>
            <person name="Rakitin A.L."/>
            <person name="Ivanova A.A."/>
            <person name="Beletsky A.V."/>
            <person name="Mardanov A.V."/>
            <person name="Sinninghe Damste J.S."/>
            <person name="Dedysh S.N."/>
        </authorList>
    </citation>
    <scope>NUCLEOTIDE SEQUENCE [LARGE SCALE GENOMIC DNA]</scope>
    <source>
        <strain evidence="1 2">SBC82</strain>
    </source>
</reference>
<protein>
    <submittedName>
        <fullName evidence="1">Uncharacterized protein</fullName>
    </submittedName>
</protein>
<keyword evidence="2" id="KW-1185">Reference proteome</keyword>
<dbReference type="EMBL" id="CP030840">
    <property type="protein sequence ID" value="AXC12686.1"/>
    <property type="molecule type" value="Genomic_DNA"/>
</dbReference>
<dbReference type="Proteomes" id="UP000253606">
    <property type="component" value="Chromosome"/>
</dbReference>